<gene>
    <name evidence="1" type="ORF">UFOPK3614_00112</name>
</gene>
<sequence>MEILKFDESGSSSPSRKRSGRGAILVAFVAVVFGASTALASGTLAINSNDGIQLAQGVAQTVQCDKDGIDVSLVTSYDTMLDDFMLTGLDISKISSDCDGKLFTVKIYNDATPGVLQEFCKVGVNAGCSEVDSVATEATLPVDGTSLNYIFSNNLPTGTPTGINVAHVTVESSDAPSIGG</sequence>
<evidence type="ECO:0000313" key="1">
    <source>
        <dbReference type="EMBL" id="CAB4908727.1"/>
    </source>
</evidence>
<accession>A0A6J7GJZ1</accession>
<dbReference type="EMBL" id="CAFBMS010000003">
    <property type="protein sequence ID" value="CAB4908727.1"/>
    <property type="molecule type" value="Genomic_DNA"/>
</dbReference>
<dbReference type="AlphaFoldDB" id="A0A6J7GJZ1"/>
<organism evidence="1">
    <name type="scientific">freshwater metagenome</name>
    <dbReference type="NCBI Taxonomy" id="449393"/>
    <lineage>
        <taxon>unclassified sequences</taxon>
        <taxon>metagenomes</taxon>
        <taxon>ecological metagenomes</taxon>
    </lineage>
</organism>
<proteinExistence type="predicted"/>
<reference evidence="1" key="1">
    <citation type="submission" date="2020-05" db="EMBL/GenBank/DDBJ databases">
        <authorList>
            <person name="Chiriac C."/>
            <person name="Salcher M."/>
            <person name="Ghai R."/>
            <person name="Kavagutti S V."/>
        </authorList>
    </citation>
    <scope>NUCLEOTIDE SEQUENCE</scope>
</reference>
<protein>
    <submittedName>
        <fullName evidence="1">Unannotated protein</fullName>
    </submittedName>
</protein>
<name>A0A6J7GJZ1_9ZZZZ</name>